<dbReference type="GO" id="GO:0005524">
    <property type="term" value="F:ATP binding"/>
    <property type="evidence" value="ECO:0007669"/>
    <property type="project" value="UniProtKB-KW"/>
</dbReference>
<keyword evidence="5" id="KW-0067">ATP-binding</keyword>
<dbReference type="InterPro" id="IPR017900">
    <property type="entry name" value="4Fe4S_Fe_S_CS"/>
</dbReference>
<dbReference type="GO" id="GO:0046872">
    <property type="term" value="F:metal ion binding"/>
    <property type="evidence" value="ECO:0007669"/>
    <property type="project" value="UniProtKB-KW"/>
</dbReference>
<dbReference type="InterPro" id="IPR002586">
    <property type="entry name" value="CobQ/CobB/MinD/ParA_Nub-bd_dom"/>
</dbReference>
<feature type="domain" description="4Fe-4S ferredoxin-type" evidence="4">
    <location>
        <begin position="87"/>
        <end position="116"/>
    </location>
</feature>
<evidence type="ECO:0000313" key="5">
    <source>
        <dbReference type="EMBL" id="HIW01641.1"/>
    </source>
</evidence>
<keyword evidence="3" id="KW-0411">Iron-sulfur</keyword>
<evidence type="ECO:0000313" key="6">
    <source>
        <dbReference type="Proteomes" id="UP000886752"/>
    </source>
</evidence>
<evidence type="ECO:0000256" key="2">
    <source>
        <dbReference type="ARBA" id="ARBA00023004"/>
    </source>
</evidence>
<dbReference type="Proteomes" id="UP000886752">
    <property type="component" value="Unassembled WGS sequence"/>
</dbReference>
<proteinExistence type="predicted"/>
<dbReference type="Gene3D" id="3.40.50.300">
    <property type="entry name" value="P-loop containing nucleotide triphosphate hydrolases"/>
    <property type="match status" value="1"/>
</dbReference>
<keyword evidence="2" id="KW-0408">Iron</keyword>
<evidence type="ECO:0000256" key="3">
    <source>
        <dbReference type="ARBA" id="ARBA00023014"/>
    </source>
</evidence>
<dbReference type="InterPro" id="IPR027417">
    <property type="entry name" value="P-loop_NTPase"/>
</dbReference>
<comment type="caution">
    <text evidence="5">The sequence shown here is derived from an EMBL/GenBank/DDBJ whole genome shotgun (WGS) entry which is preliminary data.</text>
</comment>
<dbReference type="PROSITE" id="PS51379">
    <property type="entry name" value="4FE4S_FER_2"/>
    <property type="match status" value="2"/>
</dbReference>
<dbReference type="EMBL" id="DXHV01000085">
    <property type="protein sequence ID" value="HIW01641.1"/>
    <property type="molecule type" value="Genomic_DNA"/>
</dbReference>
<accession>A0A9D1TRM3</accession>
<reference evidence="5" key="2">
    <citation type="submission" date="2021-04" db="EMBL/GenBank/DDBJ databases">
        <authorList>
            <person name="Gilroy R."/>
        </authorList>
    </citation>
    <scope>NUCLEOTIDE SEQUENCE</scope>
    <source>
        <strain evidence="5">ChiHecec2B26-446</strain>
    </source>
</reference>
<evidence type="ECO:0000256" key="1">
    <source>
        <dbReference type="ARBA" id="ARBA00022723"/>
    </source>
</evidence>
<dbReference type="PROSITE" id="PS00198">
    <property type="entry name" value="4FE4S_FER_1"/>
    <property type="match status" value="1"/>
</dbReference>
<dbReference type="GO" id="GO:0051536">
    <property type="term" value="F:iron-sulfur cluster binding"/>
    <property type="evidence" value="ECO:0007669"/>
    <property type="project" value="UniProtKB-KW"/>
</dbReference>
<dbReference type="InterPro" id="IPR017896">
    <property type="entry name" value="4Fe4S_Fe-S-bd"/>
</dbReference>
<sequence>MRIAIASGKGGAGKTSVAASLGSVWAAGHIMADTDVEAPNLHLFLGPEIQTGTTIALPIPTQILDSCTSCGKCHDICRYGAIAKFGARLKIFPDMCHACGGCFAVCPEHALVQGERVIGELHEGALKNGTPWISGATRIGEVMTPPLLRALFRRLAAMEEQYAREKGTRPDVLVDAPPGVSCPAVTVGSHVDALLMVVDSSPFGLHDFQLAHEAFGKLGKPLACVLNRAGMPGNEQGDETVRSYCAEHNLPLLAELPFEREAARAYSSGLLLADLSDAWKNRFRNLAQALGQTFAHRTCGRPACAK</sequence>
<keyword evidence="1" id="KW-0479">Metal-binding</keyword>
<dbReference type="SUPFAM" id="SSF54862">
    <property type="entry name" value="4Fe-4S ferredoxins"/>
    <property type="match status" value="1"/>
</dbReference>
<protein>
    <submittedName>
        <fullName evidence="5">ATP-binding protein</fullName>
    </submittedName>
</protein>
<organism evidence="5 6">
    <name type="scientific">Candidatus Desulfovibrio intestinipullorum</name>
    <dbReference type="NCBI Taxonomy" id="2838536"/>
    <lineage>
        <taxon>Bacteria</taxon>
        <taxon>Pseudomonadati</taxon>
        <taxon>Thermodesulfobacteriota</taxon>
        <taxon>Desulfovibrionia</taxon>
        <taxon>Desulfovibrionales</taxon>
        <taxon>Desulfovibrionaceae</taxon>
        <taxon>Desulfovibrio</taxon>
    </lineage>
</organism>
<dbReference type="Pfam" id="PF00037">
    <property type="entry name" value="Fer4"/>
    <property type="match status" value="2"/>
</dbReference>
<feature type="domain" description="4Fe-4S ferredoxin-type" evidence="4">
    <location>
        <begin position="58"/>
        <end position="82"/>
    </location>
</feature>
<evidence type="ECO:0000259" key="4">
    <source>
        <dbReference type="PROSITE" id="PS51379"/>
    </source>
</evidence>
<dbReference type="Gene3D" id="3.30.70.20">
    <property type="match status" value="1"/>
</dbReference>
<dbReference type="PANTHER" id="PTHR43063">
    <property type="entry name" value="4FE-4S CLUSTER CONTAINING PARA FAMILY ATPASE PROTEIN"/>
    <property type="match status" value="1"/>
</dbReference>
<dbReference type="SUPFAM" id="SSF52540">
    <property type="entry name" value="P-loop containing nucleoside triphosphate hydrolases"/>
    <property type="match status" value="1"/>
</dbReference>
<dbReference type="Pfam" id="PF01656">
    <property type="entry name" value="CbiA"/>
    <property type="match status" value="1"/>
</dbReference>
<keyword evidence="5" id="KW-0547">Nucleotide-binding</keyword>
<reference evidence="5" key="1">
    <citation type="journal article" date="2021" name="PeerJ">
        <title>Extensive microbial diversity within the chicken gut microbiome revealed by metagenomics and culture.</title>
        <authorList>
            <person name="Gilroy R."/>
            <person name="Ravi A."/>
            <person name="Getino M."/>
            <person name="Pursley I."/>
            <person name="Horton D.L."/>
            <person name="Alikhan N.F."/>
            <person name="Baker D."/>
            <person name="Gharbi K."/>
            <person name="Hall N."/>
            <person name="Watson M."/>
            <person name="Adriaenssens E.M."/>
            <person name="Foster-Nyarko E."/>
            <person name="Jarju S."/>
            <person name="Secka A."/>
            <person name="Antonio M."/>
            <person name="Oren A."/>
            <person name="Chaudhuri R.R."/>
            <person name="La Ragione R."/>
            <person name="Hildebrand F."/>
            <person name="Pallen M.J."/>
        </authorList>
    </citation>
    <scope>NUCLEOTIDE SEQUENCE</scope>
    <source>
        <strain evidence="5">ChiHecec2B26-446</strain>
    </source>
</reference>
<dbReference type="PANTHER" id="PTHR43063:SF1">
    <property type="entry name" value="4FE-4S CLUSTER CONTAINING PARA FAMILY ATPASE PROTEIN"/>
    <property type="match status" value="1"/>
</dbReference>
<dbReference type="AlphaFoldDB" id="A0A9D1TRM3"/>
<name>A0A9D1TRM3_9BACT</name>
<gene>
    <name evidence="5" type="ORF">H9894_10725</name>
</gene>